<organism evidence="12">
    <name type="scientific">Phallusia mammillata</name>
    <dbReference type="NCBI Taxonomy" id="59560"/>
    <lineage>
        <taxon>Eukaryota</taxon>
        <taxon>Metazoa</taxon>
        <taxon>Chordata</taxon>
        <taxon>Tunicata</taxon>
        <taxon>Ascidiacea</taxon>
        <taxon>Phlebobranchia</taxon>
        <taxon>Ascidiidae</taxon>
        <taxon>Phallusia</taxon>
    </lineage>
</organism>
<dbReference type="GO" id="GO:0043130">
    <property type="term" value="F:ubiquitin binding"/>
    <property type="evidence" value="ECO:0007669"/>
    <property type="project" value="TreeGrafter"/>
</dbReference>
<dbReference type="Gene3D" id="6.10.250.370">
    <property type="match status" value="1"/>
</dbReference>
<feature type="compositionally biased region" description="Pro residues" evidence="9">
    <location>
        <begin position="149"/>
        <end position="158"/>
    </location>
</feature>
<evidence type="ECO:0000256" key="6">
    <source>
        <dbReference type="ARBA" id="ARBA00023054"/>
    </source>
</evidence>
<dbReference type="Gene3D" id="6.10.140.820">
    <property type="match status" value="1"/>
</dbReference>
<evidence type="ECO:0000256" key="2">
    <source>
        <dbReference type="ARBA" id="ARBA00009594"/>
    </source>
</evidence>
<dbReference type="EMBL" id="LR791433">
    <property type="protein sequence ID" value="CAB3267295.1"/>
    <property type="molecule type" value="mRNA"/>
</dbReference>
<gene>
    <name evidence="12" type="primary">Tsg101</name>
</gene>
<feature type="coiled-coil region" evidence="8">
    <location>
        <begin position="256"/>
        <end position="336"/>
    </location>
</feature>
<evidence type="ECO:0000256" key="4">
    <source>
        <dbReference type="ARBA" id="ARBA00022753"/>
    </source>
</evidence>
<dbReference type="InterPro" id="IPR017916">
    <property type="entry name" value="SB_dom"/>
</dbReference>
<accession>A0A6F9DWP8</accession>
<evidence type="ECO:0000256" key="8">
    <source>
        <dbReference type="SAM" id="Coils"/>
    </source>
</evidence>
<dbReference type="InterPro" id="IPR016135">
    <property type="entry name" value="UBQ-conjugating_enzyme/RWD"/>
</dbReference>
<dbReference type="PANTHER" id="PTHR23306">
    <property type="entry name" value="TUMOR SUSCEPTIBILITY GENE 101 PROTEIN-RELATED"/>
    <property type="match status" value="1"/>
</dbReference>
<evidence type="ECO:0000256" key="7">
    <source>
        <dbReference type="PROSITE-ProRule" id="PRU00644"/>
    </source>
</evidence>
<keyword evidence="5 7" id="KW-0653">Protein transport</keyword>
<dbReference type="InterPro" id="IPR037202">
    <property type="entry name" value="ESCRT_assembly_dom"/>
</dbReference>
<dbReference type="PROSITE" id="PS51312">
    <property type="entry name" value="SB"/>
    <property type="match status" value="1"/>
</dbReference>
<evidence type="ECO:0000256" key="3">
    <source>
        <dbReference type="ARBA" id="ARBA00022448"/>
    </source>
</evidence>
<comment type="subcellular location">
    <subcellularLocation>
        <location evidence="1">Endosome</location>
    </subcellularLocation>
</comment>
<dbReference type="Gene3D" id="3.10.110.10">
    <property type="entry name" value="Ubiquitin Conjugating Enzyme"/>
    <property type="match status" value="1"/>
</dbReference>
<dbReference type="PANTHER" id="PTHR23306:SF3">
    <property type="entry name" value="TUMOR SUPPRESSOR PROTEIN 101"/>
    <property type="match status" value="1"/>
</dbReference>
<dbReference type="InterPro" id="IPR008883">
    <property type="entry name" value="UEV_N"/>
</dbReference>
<name>A0A6F9DWP8_9ASCI</name>
<dbReference type="GO" id="GO:0015031">
    <property type="term" value="P:protein transport"/>
    <property type="evidence" value="ECO:0007669"/>
    <property type="project" value="UniProtKB-UniRule"/>
</dbReference>
<proteinExistence type="evidence at transcript level"/>
<reference evidence="12" key="1">
    <citation type="submission" date="2020-04" db="EMBL/GenBank/DDBJ databases">
        <authorList>
            <person name="Neveu A P."/>
        </authorList>
    </citation>
    <scope>NUCLEOTIDE SEQUENCE</scope>
    <source>
        <tissue evidence="12">Whole embryo</tissue>
    </source>
</reference>
<feature type="compositionally biased region" description="Low complexity" evidence="9">
    <location>
        <begin position="159"/>
        <end position="169"/>
    </location>
</feature>
<keyword evidence="3 7" id="KW-0813">Transport</keyword>
<keyword evidence="4" id="KW-0967">Endosome</keyword>
<evidence type="ECO:0000256" key="1">
    <source>
        <dbReference type="ARBA" id="ARBA00004177"/>
    </source>
</evidence>
<feature type="compositionally biased region" description="Low complexity" evidence="9">
    <location>
        <begin position="179"/>
        <end position="206"/>
    </location>
</feature>
<evidence type="ECO:0000256" key="9">
    <source>
        <dbReference type="SAM" id="MobiDB-lite"/>
    </source>
</evidence>
<dbReference type="GO" id="GO:0008333">
    <property type="term" value="P:endosome to lysosome transport"/>
    <property type="evidence" value="ECO:0007669"/>
    <property type="project" value="TreeGrafter"/>
</dbReference>
<feature type="domain" description="SB" evidence="10">
    <location>
        <begin position="343"/>
        <end position="411"/>
    </location>
</feature>
<dbReference type="SUPFAM" id="SSF140111">
    <property type="entry name" value="Endosomal sorting complex assembly domain"/>
    <property type="match status" value="1"/>
</dbReference>
<evidence type="ECO:0000313" key="12">
    <source>
        <dbReference type="EMBL" id="CAB3267295.1"/>
    </source>
</evidence>
<evidence type="ECO:0000256" key="5">
    <source>
        <dbReference type="ARBA" id="ARBA00022927"/>
    </source>
</evidence>
<comment type="similarity">
    <text evidence="2">Belongs to the ubiquitin-conjugating enzyme family. UEV subfamily.</text>
</comment>
<dbReference type="SUPFAM" id="SSF54495">
    <property type="entry name" value="UBC-like"/>
    <property type="match status" value="1"/>
</dbReference>
<keyword evidence="6 8" id="KW-0175">Coiled coil</keyword>
<dbReference type="Pfam" id="PF05743">
    <property type="entry name" value="UEV"/>
    <property type="match status" value="1"/>
</dbReference>
<sequence>MPHPMEAYLRSQMQGKYNQPDAARQDALNLISHYKDLKPSIERFIFNDGSSKNLVCLKGTIPVVYKGTTYNIPVALWLQEAHPQVPPLCFVQPTSTMQVRQGKHVDSNGRIYLPYLTDWRPRSHNLVGCVQVMAAVFSEEPPVFAKPAPGRPPPPQAQPYPAQQRTPYPGQAFPPQGPPTTNYRAPTPYPTTTTQQPPYPSPTGTGYPPYSGYPQPNQMSVIPTAYPPQSQAGMQQSKDTKIEDSMIKASLLSAVNEKLKRRLKDTLAQAESETQALRKTESELKVGQEKIDGILKRLELEINDADANRIMLQQRNDELTSEIDKLQQKQDNLDVDDVVMATTPVYRQIVTSFAEEQALEDTIYYLSEALHKDVVDVDTFLKHVRALSRQQFMLRAVIQKARKSAGLANVY</sequence>
<dbReference type="AlphaFoldDB" id="A0A6F9DWP8"/>
<evidence type="ECO:0000259" key="10">
    <source>
        <dbReference type="PROSITE" id="PS51312"/>
    </source>
</evidence>
<dbReference type="CDD" id="cd11685">
    <property type="entry name" value="UEV_TSG101-like"/>
    <property type="match status" value="1"/>
</dbReference>
<dbReference type="GO" id="GO:0000813">
    <property type="term" value="C:ESCRT I complex"/>
    <property type="evidence" value="ECO:0007669"/>
    <property type="project" value="TreeGrafter"/>
</dbReference>
<protein>
    <submittedName>
        <fullName evidence="12">Tumor susceptibility gene 101 protein-like</fullName>
    </submittedName>
</protein>
<dbReference type="Pfam" id="PF09454">
    <property type="entry name" value="Vps23_core"/>
    <property type="match status" value="1"/>
</dbReference>
<feature type="domain" description="UEV" evidence="11">
    <location>
        <begin position="4"/>
        <end position="147"/>
    </location>
</feature>
<evidence type="ECO:0000259" key="11">
    <source>
        <dbReference type="PROSITE" id="PS51322"/>
    </source>
</evidence>
<dbReference type="PROSITE" id="PS51322">
    <property type="entry name" value="UEV"/>
    <property type="match status" value="1"/>
</dbReference>
<dbReference type="InterPro" id="IPR052070">
    <property type="entry name" value="ESCRT-I_UEV_domain"/>
</dbReference>
<feature type="region of interest" description="Disordered" evidence="9">
    <location>
        <begin position="144"/>
        <end position="206"/>
    </location>
</feature>